<feature type="transmembrane region" description="Helical" evidence="1">
    <location>
        <begin position="83"/>
        <end position="102"/>
    </location>
</feature>
<protein>
    <submittedName>
        <fullName evidence="3">Acyltransferase 3</fullName>
    </submittedName>
</protein>
<evidence type="ECO:0000256" key="1">
    <source>
        <dbReference type="SAM" id="Phobius"/>
    </source>
</evidence>
<dbReference type="EMBL" id="FLQX01000004">
    <property type="protein sequence ID" value="SBT03391.1"/>
    <property type="molecule type" value="Genomic_DNA"/>
</dbReference>
<dbReference type="InterPro" id="IPR050879">
    <property type="entry name" value="Acyltransferase_3"/>
</dbReference>
<dbReference type="PANTHER" id="PTHR23028:SF53">
    <property type="entry name" value="ACYL_TRANSF_3 DOMAIN-CONTAINING PROTEIN"/>
    <property type="match status" value="1"/>
</dbReference>
<feature type="transmembrane region" description="Helical" evidence="1">
    <location>
        <begin position="156"/>
        <end position="173"/>
    </location>
</feature>
<feature type="transmembrane region" description="Helical" evidence="1">
    <location>
        <begin position="12"/>
        <end position="32"/>
    </location>
</feature>
<keyword evidence="3" id="KW-0808">Transferase</keyword>
<dbReference type="PANTHER" id="PTHR23028">
    <property type="entry name" value="ACETYLTRANSFERASE"/>
    <property type="match status" value="1"/>
</dbReference>
<evidence type="ECO:0000313" key="3">
    <source>
        <dbReference type="EMBL" id="SBT03391.1"/>
    </source>
</evidence>
<feature type="domain" description="Acyltransferase 3" evidence="2">
    <location>
        <begin position="9"/>
        <end position="219"/>
    </location>
</feature>
<proteinExistence type="predicted"/>
<dbReference type="Pfam" id="PF01757">
    <property type="entry name" value="Acyl_transf_3"/>
    <property type="match status" value="1"/>
</dbReference>
<keyword evidence="1" id="KW-1133">Transmembrane helix</keyword>
<dbReference type="RefSeq" id="WP_186405423.1">
    <property type="nucleotide sequence ID" value="NZ_FLQX01000004.1"/>
</dbReference>
<dbReference type="GO" id="GO:0009103">
    <property type="term" value="P:lipopolysaccharide biosynthetic process"/>
    <property type="evidence" value="ECO:0007669"/>
    <property type="project" value="TreeGrafter"/>
</dbReference>
<dbReference type="InterPro" id="IPR002656">
    <property type="entry name" value="Acyl_transf_3_dom"/>
</dbReference>
<keyword evidence="1" id="KW-0812">Transmembrane</keyword>
<dbReference type="Proteomes" id="UP000199169">
    <property type="component" value="Unassembled WGS sequence"/>
</dbReference>
<reference evidence="3 4" key="1">
    <citation type="submission" date="2016-06" db="EMBL/GenBank/DDBJ databases">
        <authorList>
            <person name="Kjaerup R.B."/>
            <person name="Dalgaard T.S."/>
            <person name="Juul-Madsen H.R."/>
        </authorList>
    </citation>
    <scope>NUCLEOTIDE SEQUENCE [LARGE SCALE GENOMIC DNA]</scope>
    <source>
        <strain evidence="3">3</strain>
    </source>
</reference>
<keyword evidence="4" id="KW-1185">Reference proteome</keyword>
<dbReference type="STRING" id="1860102.ACCAA_1010001"/>
<keyword evidence="1" id="KW-0472">Membrane</keyword>
<evidence type="ECO:0000259" key="2">
    <source>
        <dbReference type="Pfam" id="PF01757"/>
    </source>
</evidence>
<dbReference type="GO" id="GO:0016020">
    <property type="term" value="C:membrane"/>
    <property type="evidence" value="ECO:0007669"/>
    <property type="project" value="TreeGrafter"/>
</dbReference>
<feature type="transmembrane region" description="Helical" evidence="1">
    <location>
        <begin position="44"/>
        <end position="63"/>
    </location>
</feature>
<gene>
    <name evidence="3" type="ORF">ACCAA_1010001</name>
</gene>
<feature type="transmembrane region" description="Helical" evidence="1">
    <location>
        <begin position="193"/>
        <end position="215"/>
    </location>
</feature>
<evidence type="ECO:0000313" key="4">
    <source>
        <dbReference type="Proteomes" id="UP000199169"/>
    </source>
</evidence>
<dbReference type="GO" id="GO:0016747">
    <property type="term" value="F:acyltransferase activity, transferring groups other than amino-acyl groups"/>
    <property type="evidence" value="ECO:0007669"/>
    <property type="project" value="InterPro"/>
</dbReference>
<keyword evidence="3" id="KW-0012">Acyltransferase</keyword>
<name>A0A1A8XF86_9PROT</name>
<sequence length="220" mass="25595">MQIKQRLDSLTSLRFFAAAMIVIHHTISYGLFGLSEPQGQASKWGQGVSFFFVLSGFILAYVYPKLETWPEIRRFLLARIARVWPALAFSFIFALWLLSLDWDSPIALANVLMINAWIPYPNYFFSYISPSWSVSTEFFFYLTFPFLIYKWDNNRFAKLLISFLILLIMLAVSNMLQTKTLGDFENSFAKTGLLYISPVTRIFEFIFGMFIASVWKKITE</sequence>
<dbReference type="AlphaFoldDB" id="A0A1A8XF86"/>
<feature type="transmembrane region" description="Helical" evidence="1">
    <location>
        <begin position="122"/>
        <end position="144"/>
    </location>
</feature>
<accession>A0A1A8XF86</accession>
<organism evidence="3 4">
    <name type="scientific">Candidatus Accumulibacter aalborgensis</name>
    <dbReference type="NCBI Taxonomy" id="1860102"/>
    <lineage>
        <taxon>Bacteria</taxon>
        <taxon>Pseudomonadati</taxon>
        <taxon>Pseudomonadota</taxon>
        <taxon>Betaproteobacteria</taxon>
        <taxon>Candidatus Accumulibacter</taxon>
    </lineage>
</organism>